<dbReference type="InterPro" id="IPR014710">
    <property type="entry name" value="RmlC-like_jellyroll"/>
</dbReference>
<dbReference type="EMBL" id="CP010310">
    <property type="protein sequence ID" value="APD13420.1"/>
    <property type="molecule type" value="Genomic_DNA"/>
</dbReference>
<dbReference type="Gene3D" id="2.60.120.10">
    <property type="entry name" value="Jelly Rolls"/>
    <property type="match status" value="1"/>
</dbReference>
<dbReference type="AlphaFoldDB" id="A0AAJ4Z997"/>
<evidence type="ECO:0000313" key="4">
    <source>
        <dbReference type="Proteomes" id="UP000254589"/>
    </source>
</evidence>
<evidence type="ECO:0000313" key="1">
    <source>
        <dbReference type="EMBL" id="APD13420.1"/>
    </source>
</evidence>
<dbReference type="Proteomes" id="UP000254589">
    <property type="component" value="Unassembled WGS sequence"/>
</dbReference>
<protein>
    <recommendedName>
        <fullName evidence="5">Cupin domain</fullName>
    </recommendedName>
</protein>
<keyword evidence="3" id="KW-1185">Reference proteome</keyword>
<dbReference type="EMBL" id="UGSJ01000001">
    <property type="protein sequence ID" value="SUA89193.1"/>
    <property type="molecule type" value="Genomic_DNA"/>
</dbReference>
<gene>
    <name evidence="2" type="ORF">NCTC13159_00655</name>
    <name evidence="1" type="ORF">RO07_25320</name>
</gene>
<sequence length="139" mass="14994">MPGEEDRVPEHSHGERLPWACGLGRDAMLGLYDDTLAPLVAQGGARRMIGMFDAPDDASVHAHVWECHDAGDELLMVARGALALDFVDTAGVTHTLEIVAPRLAVVPSRCWHRVRVLAPAVLAFVTPTGRTRRSAQPLG</sequence>
<organism evidence="2 4">
    <name type="scientific">Pandoraea pulmonicola</name>
    <dbReference type="NCBI Taxonomy" id="93221"/>
    <lineage>
        <taxon>Bacteria</taxon>
        <taxon>Pseudomonadati</taxon>
        <taxon>Pseudomonadota</taxon>
        <taxon>Betaproteobacteria</taxon>
        <taxon>Burkholderiales</taxon>
        <taxon>Burkholderiaceae</taxon>
        <taxon>Pandoraea</taxon>
    </lineage>
</organism>
<name>A0AAJ4Z997_PANPU</name>
<proteinExistence type="predicted"/>
<evidence type="ECO:0000313" key="3">
    <source>
        <dbReference type="Proteomes" id="UP000035086"/>
    </source>
</evidence>
<reference evidence="1" key="2">
    <citation type="submission" date="2016-11" db="EMBL/GenBank/DDBJ databases">
        <title>Complete Genome Sequencing of Pandoraea pulmonicola DSM 16583.</title>
        <authorList>
            <person name="Chan K.-G."/>
        </authorList>
    </citation>
    <scope>NUCLEOTIDE SEQUENCE</scope>
    <source>
        <strain evidence="1">DSM 16583</strain>
    </source>
</reference>
<dbReference type="SUPFAM" id="SSF51182">
    <property type="entry name" value="RmlC-like cupins"/>
    <property type="match status" value="1"/>
</dbReference>
<evidence type="ECO:0000313" key="2">
    <source>
        <dbReference type="EMBL" id="SUA89193.1"/>
    </source>
</evidence>
<accession>A0AAJ4Z997</accession>
<reference evidence="2 4" key="3">
    <citation type="submission" date="2018-06" db="EMBL/GenBank/DDBJ databases">
        <authorList>
            <consortium name="Pathogen Informatics"/>
            <person name="Doyle S."/>
        </authorList>
    </citation>
    <scope>NUCLEOTIDE SEQUENCE [LARGE SCALE GENOMIC DNA]</scope>
    <source>
        <strain evidence="2 4">NCTC13159</strain>
    </source>
</reference>
<dbReference type="KEGG" id="ppul:RO07_25320"/>
<dbReference type="RefSeq" id="WP_052267160.1">
    <property type="nucleotide sequence ID" value="NZ_CP010310.2"/>
</dbReference>
<dbReference type="InterPro" id="IPR011051">
    <property type="entry name" value="RmlC_Cupin_sf"/>
</dbReference>
<evidence type="ECO:0008006" key="5">
    <source>
        <dbReference type="Google" id="ProtNLM"/>
    </source>
</evidence>
<dbReference type="Proteomes" id="UP000035086">
    <property type="component" value="Chromosome"/>
</dbReference>
<reference evidence="3" key="1">
    <citation type="submission" date="2014-12" db="EMBL/GenBank/DDBJ databases">
        <title>Complete Genome Sequencing of Pandoraea pulmonicola DSM 16583.</title>
        <authorList>
            <person name="Chan K.-G."/>
        </authorList>
    </citation>
    <scope>NUCLEOTIDE SEQUENCE [LARGE SCALE GENOMIC DNA]</scope>
    <source>
        <strain evidence="3">DSM 16583</strain>
    </source>
</reference>